<comment type="subcellular location">
    <subcellularLocation>
        <location evidence="1">Cell membrane</location>
        <topology evidence="1">Multi-pass membrane protein</topology>
    </subcellularLocation>
</comment>
<comment type="caution">
    <text evidence="9">The sequence shown here is derived from an EMBL/GenBank/DDBJ whole genome shotgun (WGS) entry which is preliminary data.</text>
</comment>
<keyword evidence="4 7" id="KW-1133">Transmembrane helix</keyword>
<dbReference type="EMBL" id="JACOFW010000014">
    <property type="protein sequence ID" value="MBC3808255.1"/>
    <property type="molecule type" value="Genomic_DNA"/>
</dbReference>
<gene>
    <name evidence="9" type="ORF">H8K52_12955</name>
</gene>
<feature type="region of interest" description="Disordered" evidence="6">
    <location>
        <begin position="1"/>
        <end position="22"/>
    </location>
</feature>
<feature type="transmembrane region" description="Helical" evidence="7">
    <location>
        <begin position="39"/>
        <end position="59"/>
    </location>
</feature>
<dbReference type="InterPro" id="IPR011577">
    <property type="entry name" value="Cyt_b561_bac/Ni-Hgenase"/>
</dbReference>
<feature type="transmembrane region" description="Helical" evidence="7">
    <location>
        <begin position="202"/>
        <end position="228"/>
    </location>
</feature>
<evidence type="ECO:0000256" key="6">
    <source>
        <dbReference type="SAM" id="MobiDB-lite"/>
    </source>
</evidence>
<feature type="region of interest" description="Disordered" evidence="6">
    <location>
        <begin position="239"/>
        <end position="258"/>
    </location>
</feature>
<keyword evidence="5 7" id="KW-0472">Membrane</keyword>
<evidence type="ECO:0000256" key="2">
    <source>
        <dbReference type="ARBA" id="ARBA00022475"/>
    </source>
</evidence>
<dbReference type="PANTHER" id="PTHR30485:SF2">
    <property type="entry name" value="BLL0597 PROTEIN"/>
    <property type="match status" value="1"/>
</dbReference>
<accession>A0ABR6X6Q3</accession>
<feature type="transmembrane region" description="Helical" evidence="7">
    <location>
        <begin position="126"/>
        <end position="148"/>
    </location>
</feature>
<dbReference type="Pfam" id="PF01292">
    <property type="entry name" value="Ni_hydr_CYTB"/>
    <property type="match status" value="1"/>
</dbReference>
<evidence type="ECO:0000256" key="3">
    <source>
        <dbReference type="ARBA" id="ARBA00022692"/>
    </source>
</evidence>
<dbReference type="InterPro" id="IPR016174">
    <property type="entry name" value="Di-haem_cyt_TM"/>
</dbReference>
<evidence type="ECO:0000256" key="5">
    <source>
        <dbReference type="ARBA" id="ARBA00023136"/>
    </source>
</evidence>
<reference evidence="9 10" key="1">
    <citation type="submission" date="2020-08" db="EMBL/GenBank/DDBJ databases">
        <title>Novel species isolated from subtropical streams in China.</title>
        <authorList>
            <person name="Lu H."/>
        </authorList>
    </citation>
    <scope>NUCLEOTIDE SEQUENCE [LARGE SCALE GENOMIC DNA]</scope>
    <source>
        <strain evidence="9 10">KACC 16656</strain>
    </source>
</reference>
<name>A0ABR6X6Q3_9BURK</name>
<feature type="transmembrane region" description="Helical" evidence="7">
    <location>
        <begin position="163"/>
        <end position="181"/>
    </location>
</feature>
<evidence type="ECO:0000259" key="8">
    <source>
        <dbReference type="Pfam" id="PF01292"/>
    </source>
</evidence>
<protein>
    <submittedName>
        <fullName evidence="9">Cytochrome b/b6 domain-containing protein</fullName>
    </submittedName>
</protein>
<dbReference type="InterPro" id="IPR051542">
    <property type="entry name" value="Hydrogenase_cytochrome"/>
</dbReference>
<dbReference type="Gene3D" id="1.20.950.20">
    <property type="entry name" value="Transmembrane di-heme cytochromes, Chain C"/>
    <property type="match status" value="1"/>
</dbReference>
<keyword evidence="10" id="KW-1185">Reference proteome</keyword>
<evidence type="ECO:0000256" key="7">
    <source>
        <dbReference type="SAM" id="Phobius"/>
    </source>
</evidence>
<dbReference type="SUPFAM" id="SSF81342">
    <property type="entry name" value="Transmembrane di-heme cytochromes"/>
    <property type="match status" value="1"/>
</dbReference>
<evidence type="ECO:0000256" key="4">
    <source>
        <dbReference type="ARBA" id="ARBA00022989"/>
    </source>
</evidence>
<evidence type="ECO:0000313" key="10">
    <source>
        <dbReference type="Proteomes" id="UP000648257"/>
    </source>
</evidence>
<evidence type="ECO:0000313" key="9">
    <source>
        <dbReference type="EMBL" id="MBC3808255.1"/>
    </source>
</evidence>
<feature type="domain" description="Cytochrome b561 bacterial/Ni-hydrogenase" evidence="8">
    <location>
        <begin position="36"/>
        <end position="197"/>
    </location>
</feature>
<proteinExistence type="predicted"/>
<dbReference type="Proteomes" id="UP000648257">
    <property type="component" value="Unassembled WGS sequence"/>
</dbReference>
<keyword evidence="3 7" id="KW-0812">Transmembrane</keyword>
<dbReference type="RefSeq" id="WP_186923328.1">
    <property type="nucleotide sequence ID" value="NZ_JACOFW010000014.1"/>
</dbReference>
<keyword evidence="2" id="KW-1003">Cell membrane</keyword>
<feature type="transmembrane region" description="Helical" evidence="7">
    <location>
        <begin position="71"/>
        <end position="93"/>
    </location>
</feature>
<dbReference type="PANTHER" id="PTHR30485">
    <property type="entry name" value="NI/FE-HYDROGENASE 1 B-TYPE CYTOCHROME SUBUNIT"/>
    <property type="match status" value="1"/>
</dbReference>
<organism evidence="9 10">
    <name type="scientific">Undibacterium seohonense</name>
    <dbReference type="NCBI Taxonomy" id="1344950"/>
    <lineage>
        <taxon>Bacteria</taxon>
        <taxon>Pseudomonadati</taxon>
        <taxon>Pseudomonadota</taxon>
        <taxon>Betaproteobacteria</taxon>
        <taxon>Burkholderiales</taxon>
        <taxon>Oxalobacteraceae</taxon>
        <taxon>Undibacterium</taxon>
    </lineage>
</organism>
<sequence>MNTVSTSPASASDASQQTTTSHAELASHSKPDYVKVWDLPVRLIHWLIALCFTGAYLTAESESWRLLHVTLGYTMGGLIAFRVIWGVIGTRYARFSEFVRSPSAVFQYLRSLMTKSPEHFTGHNPAGAIAVLLLLGLGAAISVSGYALYNDLGGEWIEEVHELLANAMLAIVFIHIAAVLISSHLHKDNLPLAMITGKKRRIASAAIASTWRSVALVILLAVIAFWVWQWQQAPTAQQTQRSDQISAADQAKRKTDDD</sequence>
<evidence type="ECO:0000256" key="1">
    <source>
        <dbReference type="ARBA" id="ARBA00004651"/>
    </source>
</evidence>